<reference evidence="1" key="1">
    <citation type="submission" date="2015-04" db="EMBL/GenBank/DDBJ databases">
        <title>The genome sequence of the plant pathogenic Rhizarian Plasmodiophora brassicae reveals insights in its biotrophic life cycle and the origin of chitin synthesis.</title>
        <authorList>
            <person name="Schwelm A."/>
            <person name="Fogelqvist J."/>
            <person name="Knaust A."/>
            <person name="Julke S."/>
            <person name="Lilja T."/>
            <person name="Dhandapani V."/>
            <person name="Bonilla-Rosso G."/>
            <person name="Karlsson M."/>
            <person name="Shevchenko A."/>
            <person name="Choi S.R."/>
            <person name="Kim H.G."/>
            <person name="Park J.Y."/>
            <person name="Lim Y.P."/>
            <person name="Ludwig-Muller J."/>
            <person name="Dixelius C."/>
        </authorList>
    </citation>
    <scope>NUCLEOTIDE SEQUENCE</scope>
    <source>
        <tissue evidence="1">Potato root galls</tissue>
    </source>
</reference>
<evidence type="ECO:0000313" key="1">
    <source>
        <dbReference type="EMBL" id="CRZ12902.1"/>
    </source>
</evidence>
<accession>A0A0H5RH94</accession>
<dbReference type="EMBL" id="HACM01012460">
    <property type="protein sequence ID" value="CRZ12902.1"/>
    <property type="molecule type" value="Transcribed_RNA"/>
</dbReference>
<dbReference type="AlphaFoldDB" id="A0A0H5RH94"/>
<protein>
    <submittedName>
        <fullName evidence="1">Uncharacterized protein</fullName>
    </submittedName>
</protein>
<feature type="non-terminal residue" evidence="1">
    <location>
        <position position="109"/>
    </location>
</feature>
<organism evidence="1">
    <name type="scientific">Spongospora subterranea</name>
    <dbReference type="NCBI Taxonomy" id="70186"/>
    <lineage>
        <taxon>Eukaryota</taxon>
        <taxon>Sar</taxon>
        <taxon>Rhizaria</taxon>
        <taxon>Endomyxa</taxon>
        <taxon>Phytomyxea</taxon>
        <taxon>Plasmodiophorida</taxon>
        <taxon>Plasmodiophoridae</taxon>
        <taxon>Spongospora</taxon>
    </lineage>
</organism>
<sequence>NVRVSSRLLVCTPLLVSVKETATASSRSRAGCTKFSVTWCLLGISSDWMMSLACVLKLNATKCRFVLREALWCGNVYSEKGSSRMLNAFRRYPTSLPTLLTAQASQLIQ</sequence>
<name>A0A0H5RH94_9EUKA</name>
<proteinExistence type="predicted"/>
<feature type="non-terminal residue" evidence="1">
    <location>
        <position position="1"/>
    </location>
</feature>